<dbReference type="Proteomes" id="UP000010091">
    <property type="component" value="Chromosome 14"/>
</dbReference>
<evidence type="ECO:0000256" key="1">
    <source>
        <dbReference type="SAM" id="MobiDB-lite"/>
    </source>
</evidence>
<dbReference type="PANTHER" id="PTHR24030">
    <property type="entry name" value="PROTEIN CMSS1"/>
    <property type="match status" value="1"/>
</dbReference>
<protein>
    <submittedName>
        <fullName evidence="2">Protein CMS1</fullName>
    </submittedName>
</protein>
<dbReference type="GeneID" id="23888720"/>
<feature type="compositionally biased region" description="Acidic residues" evidence="1">
    <location>
        <begin position="15"/>
        <end position="25"/>
    </location>
</feature>
<gene>
    <name evidence="2" type="ORF">CNAG_05402</name>
</gene>
<dbReference type="InterPro" id="IPR032704">
    <property type="entry name" value="Cms1"/>
</dbReference>
<dbReference type="GO" id="GO:0030686">
    <property type="term" value="C:90S preribosome"/>
    <property type="evidence" value="ECO:0007669"/>
    <property type="project" value="TreeGrafter"/>
</dbReference>
<sequence length="330" mass="35752">MVQGITEKTVKTGGDDLDDGLELDPDLLASSDIEDAASDIASEFDGGEQQDQAPEDESPLVLEGEETEIAMSPVPEVKKRKAEDVEGEGEQDEEATKAEKKRRKKEKEKERKAKRRQGAEPIPSTTAPTHLATTDLSSVLLHSIRESFPSSSAIEIEEVLIPPANLLEPPTYPAPKVDPSNAFKPLQQRISELTKAKKEPKGNGAPAVIVLGLSGLRCADIVRGVRDVKGKGEVAKLFAKHFKLADQIKYLERTKVSIAVGTPARVGKLLAEGAIKISKDTVLLLDIGHQDSKTRTILTLPEVRDELWKSVFSGAARKTLLDNGVKIGAF</sequence>
<dbReference type="Pfam" id="PF14617">
    <property type="entry name" value="CMS1"/>
    <property type="match status" value="1"/>
</dbReference>
<feature type="region of interest" description="Disordered" evidence="1">
    <location>
        <begin position="1"/>
        <end position="131"/>
    </location>
</feature>
<dbReference type="PANTHER" id="PTHR24030:SF0">
    <property type="entry name" value="PROTEIN CMSS1"/>
    <property type="match status" value="1"/>
</dbReference>
<name>J9W3P6_CRYN9</name>
<dbReference type="EMBL" id="CP003833">
    <property type="protein sequence ID" value="AFR98830.2"/>
    <property type="molecule type" value="Genomic_DNA"/>
</dbReference>
<dbReference type="GO" id="GO:0005634">
    <property type="term" value="C:nucleus"/>
    <property type="evidence" value="ECO:0007669"/>
    <property type="project" value="TreeGrafter"/>
</dbReference>
<proteinExistence type="predicted"/>
<dbReference type="OrthoDB" id="1929311at2759"/>
<dbReference type="VEuPathDB" id="FungiDB:CNAG_05402"/>
<feature type="compositionally biased region" description="Basic residues" evidence="1">
    <location>
        <begin position="99"/>
        <end position="116"/>
    </location>
</feature>
<feature type="compositionally biased region" description="Acidic residues" evidence="1">
    <location>
        <begin position="45"/>
        <end position="68"/>
    </location>
</feature>
<reference evidence="2 3" key="1">
    <citation type="journal article" date="2014" name="PLoS Genet.">
        <title>Analysis of the genome and transcriptome of Cryptococcus neoformans var. grubii reveals complex RNA expression and microevolution leading to virulence attenuation.</title>
        <authorList>
            <person name="Janbon G."/>
            <person name="Ormerod K.L."/>
            <person name="Paulet D."/>
            <person name="Byrnes E.J.III."/>
            <person name="Yadav V."/>
            <person name="Chatterjee G."/>
            <person name="Mullapudi N."/>
            <person name="Hon C.C."/>
            <person name="Billmyre R.B."/>
            <person name="Brunel F."/>
            <person name="Bahn Y.S."/>
            <person name="Chen W."/>
            <person name="Chen Y."/>
            <person name="Chow E.W."/>
            <person name="Coppee J.Y."/>
            <person name="Floyd-Averette A."/>
            <person name="Gaillardin C."/>
            <person name="Gerik K.J."/>
            <person name="Goldberg J."/>
            <person name="Gonzalez-Hilarion S."/>
            <person name="Gujja S."/>
            <person name="Hamlin J.L."/>
            <person name="Hsueh Y.P."/>
            <person name="Ianiri G."/>
            <person name="Jones S."/>
            <person name="Kodira C.D."/>
            <person name="Kozubowski L."/>
            <person name="Lam W."/>
            <person name="Marra M."/>
            <person name="Mesner L.D."/>
            <person name="Mieczkowski P.A."/>
            <person name="Moyrand F."/>
            <person name="Nielsen K."/>
            <person name="Proux C."/>
            <person name="Rossignol T."/>
            <person name="Schein J.E."/>
            <person name="Sun S."/>
            <person name="Wollschlaeger C."/>
            <person name="Wood I.A."/>
            <person name="Zeng Q."/>
            <person name="Neuveglise C."/>
            <person name="Newlon C.S."/>
            <person name="Perfect J.R."/>
            <person name="Lodge J.K."/>
            <person name="Idnurm A."/>
            <person name="Stajich J.E."/>
            <person name="Kronstad J.W."/>
            <person name="Sanyal K."/>
            <person name="Heitman J."/>
            <person name="Fraser J.A."/>
            <person name="Cuomo C.A."/>
            <person name="Dietrich F.S."/>
        </authorList>
    </citation>
    <scope>NUCLEOTIDE SEQUENCE [LARGE SCALE GENOMIC DNA]</scope>
    <source>
        <strain evidence="3">H99 / ATCC 208821 / CBS 10515 / FGSC 9487</strain>
    </source>
</reference>
<evidence type="ECO:0000313" key="2">
    <source>
        <dbReference type="EMBL" id="AFR98830.2"/>
    </source>
</evidence>
<dbReference type="HOGENOM" id="CLU_057568_1_0_1"/>
<dbReference type="AlphaFoldDB" id="J9W3P6"/>
<keyword evidence="3" id="KW-1185">Reference proteome</keyword>
<evidence type="ECO:0000313" key="3">
    <source>
        <dbReference type="Proteomes" id="UP000010091"/>
    </source>
</evidence>
<dbReference type="RefSeq" id="XP_012053593.1">
    <property type="nucleotide sequence ID" value="XM_012198203.1"/>
</dbReference>
<dbReference type="KEGG" id="cng:CNAG_05402"/>
<organism evidence="2 3">
    <name type="scientific">Cryptococcus neoformans (strain H99 / ATCC 208821 / CBS 10515 / FGSC 9487)</name>
    <name type="common">Cryptococcus neoformans var. grubii serotype A</name>
    <dbReference type="NCBI Taxonomy" id="235443"/>
    <lineage>
        <taxon>Eukaryota</taxon>
        <taxon>Fungi</taxon>
        <taxon>Dikarya</taxon>
        <taxon>Basidiomycota</taxon>
        <taxon>Agaricomycotina</taxon>
        <taxon>Tremellomycetes</taxon>
        <taxon>Tremellales</taxon>
        <taxon>Cryptococcaceae</taxon>
        <taxon>Cryptococcus</taxon>
        <taxon>Cryptococcus neoformans species complex</taxon>
    </lineage>
</organism>
<accession>J9W3P6</accession>